<evidence type="ECO:0000313" key="2">
    <source>
        <dbReference type="EMBL" id="JAC92341.1"/>
    </source>
</evidence>
<keyword evidence="1" id="KW-0732">Signal</keyword>
<protein>
    <submittedName>
        <fullName evidence="2">Putative secreted salivary protein</fullName>
    </submittedName>
</protein>
<feature type="signal peptide" evidence="1">
    <location>
        <begin position="1"/>
        <end position="18"/>
    </location>
</feature>
<accession>A0A090X7X6</accession>
<evidence type="ECO:0000256" key="1">
    <source>
        <dbReference type="SAM" id="SignalP"/>
    </source>
</evidence>
<dbReference type="EMBL" id="GBIH01002369">
    <property type="protein sequence ID" value="JAC92341.1"/>
    <property type="molecule type" value="mRNA"/>
</dbReference>
<dbReference type="AlphaFoldDB" id="A0A090X7X6"/>
<sequence length="116" mass="13707">MRLSCILCFLAMCLFAYASDYADFEQLCTRKWPIPFFPCLFLCQHEEWKFLRPPPQFTVEQKLNGTYCRRYGLFKGVCYNGRCVRRNGCAHYTCVNITPEDAPVRLILPLPFYNEQ</sequence>
<organism evidence="2">
    <name type="scientific">Ixodes ricinus</name>
    <name type="common">Common tick</name>
    <name type="synonym">Acarus ricinus</name>
    <dbReference type="NCBI Taxonomy" id="34613"/>
    <lineage>
        <taxon>Eukaryota</taxon>
        <taxon>Metazoa</taxon>
        <taxon>Ecdysozoa</taxon>
        <taxon>Arthropoda</taxon>
        <taxon>Chelicerata</taxon>
        <taxon>Arachnida</taxon>
        <taxon>Acari</taxon>
        <taxon>Parasitiformes</taxon>
        <taxon>Ixodida</taxon>
        <taxon>Ixodoidea</taxon>
        <taxon>Ixodidae</taxon>
        <taxon>Ixodinae</taxon>
        <taxon>Ixodes</taxon>
    </lineage>
</organism>
<feature type="chain" id="PRO_5001866908" evidence="1">
    <location>
        <begin position="19"/>
        <end position="116"/>
    </location>
</feature>
<name>A0A090X7X6_IXORI</name>
<reference evidence="2" key="1">
    <citation type="journal article" date="2015" name="PLoS Negl. Trop. Dis.">
        <title>Deep Sequencing Analysis of the Ixodes ricinus Haemocytome.</title>
        <authorList>
            <person name="Kotsyfakis M."/>
            <person name="Kopacek P."/>
            <person name="Franta Z."/>
            <person name="Pedra J.H."/>
            <person name="Ribeiro J.M."/>
        </authorList>
    </citation>
    <scope>NUCLEOTIDE SEQUENCE</scope>
</reference>
<proteinExistence type="evidence at transcript level"/>